<dbReference type="CDD" id="cd00165">
    <property type="entry name" value="S4"/>
    <property type="match status" value="1"/>
</dbReference>
<dbReference type="GO" id="GO:0003735">
    <property type="term" value="F:structural constituent of ribosome"/>
    <property type="evidence" value="ECO:0007669"/>
    <property type="project" value="TreeGrafter"/>
</dbReference>
<evidence type="ECO:0000256" key="5">
    <source>
        <dbReference type="ARBA" id="ARBA00023274"/>
    </source>
</evidence>
<keyword evidence="4" id="KW-0689">Ribosomal protein</keyword>
<keyword evidence="10" id="KW-1185">Reference proteome</keyword>
<keyword evidence="2 6" id="KW-0699">rRNA-binding</keyword>
<evidence type="ECO:0000256" key="2">
    <source>
        <dbReference type="ARBA" id="ARBA00022730"/>
    </source>
</evidence>
<proteinExistence type="inferred from homology"/>
<dbReference type="GO" id="GO:0005763">
    <property type="term" value="C:mitochondrial small ribosomal subunit"/>
    <property type="evidence" value="ECO:0007669"/>
    <property type="project" value="TreeGrafter"/>
</dbReference>
<evidence type="ECO:0000256" key="6">
    <source>
        <dbReference type="PROSITE-ProRule" id="PRU00182"/>
    </source>
</evidence>
<accession>A0A165RUR1</accession>
<evidence type="ECO:0000256" key="3">
    <source>
        <dbReference type="ARBA" id="ARBA00022884"/>
    </source>
</evidence>
<evidence type="ECO:0000256" key="4">
    <source>
        <dbReference type="ARBA" id="ARBA00022980"/>
    </source>
</evidence>
<evidence type="ECO:0000313" key="9">
    <source>
        <dbReference type="EMBL" id="KZT71181.1"/>
    </source>
</evidence>
<dbReference type="Pfam" id="PF01479">
    <property type="entry name" value="S4"/>
    <property type="match status" value="1"/>
</dbReference>
<dbReference type="EMBL" id="KV429047">
    <property type="protein sequence ID" value="KZT71181.1"/>
    <property type="molecule type" value="Genomic_DNA"/>
</dbReference>
<dbReference type="PANTHER" id="PTHR11831">
    <property type="entry name" value="30S 40S RIBOSOMAL PROTEIN"/>
    <property type="match status" value="1"/>
</dbReference>
<dbReference type="OrthoDB" id="3356781at2759"/>
<dbReference type="GO" id="GO:0019843">
    <property type="term" value="F:rRNA binding"/>
    <property type="evidence" value="ECO:0007669"/>
    <property type="project" value="UniProtKB-KW"/>
</dbReference>
<keyword evidence="5" id="KW-0687">Ribonucleoprotein</keyword>
<dbReference type="InterPro" id="IPR018079">
    <property type="entry name" value="Ribosomal_uS4_CS"/>
</dbReference>
<feature type="compositionally biased region" description="Low complexity" evidence="7">
    <location>
        <begin position="233"/>
        <end position="246"/>
    </location>
</feature>
<evidence type="ECO:0000256" key="7">
    <source>
        <dbReference type="SAM" id="MobiDB-lite"/>
    </source>
</evidence>
<feature type="compositionally biased region" description="Acidic residues" evidence="7">
    <location>
        <begin position="199"/>
        <end position="223"/>
    </location>
</feature>
<dbReference type="PROSITE" id="PS50889">
    <property type="entry name" value="S4"/>
    <property type="match status" value="1"/>
</dbReference>
<reference evidence="9 10" key="1">
    <citation type="journal article" date="2016" name="Mol. Biol. Evol.">
        <title>Comparative Genomics of Early-Diverging Mushroom-Forming Fungi Provides Insights into the Origins of Lignocellulose Decay Capabilities.</title>
        <authorList>
            <person name="Nagy L.G."/>
            <person name="Riley R."/>
            <person name="Tritt A."/>
            <person name="Adam C."/>
            <person name="Daum C."/>
            <person name="Floudas D."/>
            <person name="Sun H."/>
            <person name="Yadav J.S."/>
            <person name="Pangilinan J."/>
            <person name="Larsson K.H."/>
            <person name="Matsuura K."/>
            <person name="Barry K."/>
            <person name="Labutti K."/>
            <person name="Kuo R."/>
            <person name="Ohm R.A."/>
            <person name="Bhattacharya S.S."/>
            <person name="Shirouzu T."/>
            <person name="Yoshinaga Y."/>
            <person name="Martin F.M."/>
            <person name="Grigoriev I.V."/>
            <person name="Hibbett D.S."/>
        </authorList>
    </citation>
    <scope>NUCLEOTIDE SEQUENCE [LARGE SCALE GENOMIC DNA]</scope>
    <source>
        <strain evidence="9 10">L-15889</strain>
    </source>
</reference>
<organism evidence="9 10">
    <name type="scientific">Daedalea quercina L-15889</name>
    <dbReference type="NCBI Taxonomy" id="1314783"/>
    <lineage>
        <taxon>Eukaryota</taxon>
        <taxon>Fungi</taxon>
        <taxon>Dikarya</taxon>
        <taxon>Basidiomycota</taxon>
        <taxon>Agaricomycotina</taxon>
        <taxon>Agaricomycetes</taxon>
        <taxon>Polyporales</taxon>
        <taxon>Fomitopsis</taxon>
    </lineage>
</organism>
<dbReference type="InterPro" id="IPR036986">
    <property type="entry name" value="S4_RNA-bd_sf"/>
</dbReference>
<dbReference type="PROSITE" id="PS00632">
    <property type="entry name" value="RIBOSOMAL_S4"/>
    <property type="match status" value="1"/>
</dbReference>
<evidence type="ECO:0000256" key="1">
    <source>
        <dbReference type="ARBA" id="ARBA00007465"/>
    </source>
</evidence>
<dbReference type="SMART" id="SM00363">
    <property type="entry name" value="S4"/>
    <property type="match status" value="1"/>
</dbReference>
<protein>
    <submittedName>
        <fullName evidence="9">Alpha-L RNA-binding motif-containing protein</fullName>
    </submittedName>
</protein>
<sequence length="350" mass="40147">MRDANVYHIARAMPRMSWHPRNLYNLWCRSLGAKSAALNFKSSRTTLFKQRWLAKALLRAYHGDYIKETIFKRWYLPQTLPDVRRQSVAASAAAVSLNKWAQREDAAAREVKRLEEEREKGLAPVVSLIFAEVERRIDVLIFRSCFAQSVYEARRLVIHGQVMLNGKRHTNANTRLAPGDMFSVNPEAIRFLQRKAAPQEEDEKISEKDEAAEEAYAESESESEEAHSEDAAEPTTKASESESASAPDRDYRTAGLDKWKAGKGDTNLTPFHLPPYASPFIFIPAYIEASFATCSAIYLRHPTARPGYSEIPTPYDADGELMRMAWEWYSKRRSRIRSKSQWAREPENRR</sequence>
<keyword evidence="3 6" id="KW-0694">RNA-binding</keyword>
<dbReference type="Gene3D" id="3.10.290.10">
    <property type="entry name" value="RNA-binding S4 domain"/>
    <property type="match status" value="1"/>
</dbReference>
<dbReference type="PANTHER" id="PTHR11831:SF4">
    <property type="entry name" value="SMALL RIBOSOMAL SUBUNIT PROTEIN US4M"/>
    <property type="match status" value="1"/>
</dbReference>
<dbReference type="InterPro" id="IPR002942">
    <property type="entry name" value="S4_RNA-bd"/>
</dbReference>
<evidence type="ECO:0000259" key="8">
    <source>
        <dbReference type="SMART" id="SM00363"/>
    </source>
</evidence>
<feature type="region of interest" description="Disordered" evidence="7">
    <location>
        <begin position="194"/>
        <end position="251"/>
    </location>
</feature>
<dbReference type="InterPro" id="IPR022801">
    <property type="entry name" value="Ribosomal_uS4"/>
</dbReference>
<evidence type="ECO:0000313" key="10">
    <source>
        <dbReference type="Proteomes" id="UP000076727"/>
    </source>
</evidence>
<comment type="similarity">
    <text evidence="1">Belongs to the universal ribosomal protein uS4 family.</text>
</comment>
<name>A0A165RUR1_9APHY</name>
<dbReference type="GO" id="GO:0042274">
    <property type="term" value="P:ribosomal small subunit biogenesis"/>
    <property type="evidence" value="ECO:0007669"/>
    <property type="project" value="TreeGrafter"/>
</dbReference>
<dbReference type="STRING" id="1314783.A0A165RUR1"/>
<dbReference type="Proteomes" id="UP000076727">
    <property type="component" value="Unassembled WGS sequence"/>
</dbReference>
<dbReference type="SUPFAM" id="SSF55174">
    <property type="entry name" value="Alpha-L RNA-binding motif"/>
    <property type="match status" value="1"/>
</dbReference>
<feature type="domain" description="RNA-binding S4" evidence="8">
    <location>
        <begin position="135"/>
        <end position="193"/>
    </location>
</feature>
<dbReference type="AlphaFoldDB" id="A0A165RUR1"/>
<gene>
    <name evidence="9" type="ORF">DAEQUDRAFT_750088</name>
</gene>